<keyword evidence="6" id="KW-1185">Reference proteome</keyword>
<protein>
    <recommendedName>
        <fullName evidence="4">HTH araC/xylS-type domain-containing protein</fullName>
    </recommendedName>
</protein>
<keyword evidence="2" id="KW-0238">DNA-binding</keyword>
<dbReference type="InterPro" id="IPR018060">
    <property type="entry name" value="HTH_AraC"/>
</dbReference>
<dbReference type="PRINTS" id="PR00032">
    <property type="entry name" value="HTHARAC"/>
</dbReference>
<evidence type="ECO:0000259" key="4">
    <source>
        <dbReference type="PROSITE" id="PS01124"/>
    </source>
</evidence>
<evidence type="ECO:0000313" key="5">
    <source>
        <dbReference type="EMBL" id="OHX68286.1"/>
    </source>
</evidence>
<dbReference type="GO" id="GO:0043565">
    <property type="term" value="F:sequence-specific DNA binding"/>
    <property type="evidence" value="ECO:0007669"/>
    <property type="project" value="InterPro"/>
</dbReference>
<evidence type="ECO:0000256" key="1">
    <source>
        <dbReference type="ARBA" id="ARBA00023015"/>
    </source>
</evidence>
<dbReference type="EMBL" id="JRYR02000001">
    <property type="protein sequence ID" value="OHX68286.1"/>
    <property type="molecule type" value="Genomic_DNA"/>
</dbReference>
<dbReference type="AlphaFoldDB" id="A0A1S1Z4S3"/>
<keyword evidence="3" id="KW-0804">Transcription</keyword>
<reference evidence="5 6" key="1">
    <citation type="journal article" date="2012" name="Int. J. Syst. Evol. Microbiol.">
        <title>Flammeovirga pacifica sp. nov., isolated from deep-sea sediment.</title>
        <authorList>
            <person name="Xu H."/>
            <person name="Fu Y."/>
            <person name="Yang N."/>
            <person name="Ding Z."/>
            <person name="Lai Q."/>
            <person name="Zeng R."/>
        </authorList>
    </citation>
    <scope>NUCLEOTIDE SEQUENCE [LARGE SCALE GENOMIC DNA]</scope>
    <source>
        <strain evidence="6">DSM 24597 / LMG 26175 / WPAGA1</strain>
    </source>
</reference>
<dbReference type="PROSITE" id="PS01124">
    <property type="entry name" value="HTH_ARAC_FAMILY_2"/>
    <property type="match status" value="1"/>
</dbReference>
<dbReference type="PANTHER" id="PTHR47893">
    <property type="entry name" value="REGULATORY PROTEIN PCHR"/>
    <property type="match status" value="1"/>
</dbReference>
<dbReference type="InterPro" id="IPR020449">
    <property type="entry name" value="Tscrpt_reg_AraC-type_HTH"/>
</dbReference>
<sequence length="340" mass="40033">MNSKDTKILYFDSTSFDVTYQKLKDDLGGELFNRHYILNDDKYGEIYLEYFDINAPFKMSVNRCKLKQDFFVKDDNYAEQQQLFFLFLRKNSSLSINDYENDDGEVNLGEHGVQYNIMMRHNKRHLLTTLEKNIEVDWIGMRMDFKEIGPLVNLNEKDTNEFIDYLVNRNYYEGSTTELEGLIEDIFQAQKLTIGRNAIIMGLGMQLMGMLLKKMIEHKKKTSDKVIADDLLEQYFEIKDYILSDYHSIPTTRDISQKFGIGETKLKEDFKSIFDQSIFSFITSHRMMDAHRLLRMTDYKIGDIGKQVGYNHLSKFTGAFKKYYGYTPSELRGSKRIKSF</sequence>
<evidence type="ECO:0000256" key="2">
    <source>
        <dbReference type="ARBA" id="ARBA00023125"/>
    </source>
</evidence>
<dbReference type="InterPro" id="IPR053142">
    <property type="entry name" value="PchR_regulatory_protein"/>
</dbReference>
<dbReference type="RefSeq" id="WP_044226974.1">
    <property type="nucleotide sequence ID" value="NZ_JRYR02000001.1"/>
</dbReference>
<dbReference type="Pfam" id="PF12833">
    <property type="entry name" value="HTH_18"/>
    <property type="match status" value="1"/>
</dbReference>
<dbReference type="SUPFAM" id="SSF46689">
    <property type="entry name" value="Homeodomain-like"/>
    <property type="match status" value="1"/>
</dbReference>
<evidence type="ECO:0000313" key="6">
    <source>
        <dbReference type="Proteomes" id="UP000179797"/>
    </source>
</evidence>
<feature type="domain" description="HTH araC/xylS-type" evidence="4">
    <location>
        <begin position="236"/>
        <end position="334"/>
    </location>
</feature>
<dbReference type="InterPro" id="IPR009057">
    <property type="entry name" value="Homeodomain-like_sf"/>
</dbReference>
<dbReference type="PANTHER" id="PTHR47893:SF1">
    <property type="entry name" value="REGULATORY PROTEIN PCHR"/>
    <property type="match status" value="1"/>
</dbReference>
<dbReference type="GO" id="GO:0003700">
    <property type="term" value="F:DNA-binding transcription factor activity"/>
    <property type="evidence" value="ECO:0007669"/>
    <property type="project" value="InterPro"/>
</dbReference>
<gene>
    <name evidence="5" type="ORF">NH26_19005</name>
</gene>
<keyword evidence="1" id="KW-0805">Transcription regulation</keyword>
<evidence type="ECO:0000256" key="3">
    <source>
        <dbReference type="ARBA" id="ARBA00023163"/>
    </source>
</evidence>
<organism evidence="5 6">
    <name type="scientific">Flammeovirga pacifica</name>
    <dbReference type="NCBI Taxonomy" id="915059"/>
    <lineage>
        <taxon>Bacteria</taxon>
        <taxon>Pseudomonadati</taxon>
        <taxon>Bacteroidota</taxon>
        <taxon>Cytophagia</taxon>
        <taxon>Cytophagales</taxon>
        <taxon>Flammeovirgaceae</taxon>
        <taxon>Flammeovirga</taxon>
    </lineage>
</organism>
<dbReference type="Proteomes" id="UP000179797">
    <property type="component" value="Unassembled WGS sequence"/>
</dbReference>
<dbReference type="STRING" id="915059.NH26_19005"/>
<dbReference type="SMART" id="SM00342">
    <property type="entry name" value="HTH_ARAC"/>
    <property type="match status" value="1"/>
</dbReference>
<comment type="caution">
    <text evidence="5">The sequence shown here is derived from an EMBL/GenBank/DDBJ whole genome shotgun (WGS) entry which is preliminary data.</text>
</comment>
<dbReference type="OrthoDB" id="1156172at2"/>
<accession>A0A1S1Z4S3</accession>
<name>A0A1S1Z4S3_FLAPC</name>
<dbReference type="Gene3D" id="1.10.10.60">
    <property type="entry name" value="Homeodomain-like"/>
    <property type="match status" value="1"/>
</dbReference>
<proteinExistence type="predicted"/>